<dbReference type="GO" id="GO:0003676">
    <property type="term" value="F:nucleic acid binding"/>
    <property type="evidence" value="ECO:0007669"/>
    <property type="project" value="InterPro"/>
</dbReference>
<feature type="domain" description="G-patch" evidence="2">
    <location>
        <begin position="438"/>
        <end position="484"/>
    </location>
</feature>
<dbReference type="EMBL" id="KN556128">
    <property type="protein sequence ID" value="KHJ88282.1"/>
    <property type="molecule type" value="Genomic_DNA"/>
</dbReference>
<dbReference type="InterPro" id="IPR041591">
    <property type="entry name" value="OCRE"/>
</dbReference>
<dbReference type="Pfam" id="PF17780">
    <property type="entry name" value="OCRE"/>
    <property type="match status" value="1"/>
</dbReference>
<dbReference type="Pfam" id="PF00498">
    <property type="entry name" value="FHA"/>
    <property type="match status" value="1"/>
</dbReference>
<protein>
    <submittedName>
        <fullName evidence="3">G-patch domain protein</fullName>
    </submittedName>
</protein>
<accession>A0A0B1SXN4</accession>
<dbReference type="InterPro" id="IPR000467">
    <property type="entry name" value="G_patch_dom"/>
</dbReference>
<dbReference type="AlphaFoldDB" id="A0A0B1SXN4"/>
<gene>
    <name evidence="3" type="ORF">OESDEN_11927</name>
</gene>
<reference evidence="3 4" key="1">
    <citation type="submission" date="2014-03" db="EMBL/GenBank/DDBJ databases">
        <title>Draft genome of the hookworm Oesophagostomum dentatum.</title>
        <authorList>
            <person name="Mitreva M."/>
        </authorList>
    </citation>
    <scope>NUCLEOTIDE SEQUENCE [LARGE SCALE GENOMIC DNA]</scope>
    <source>
        <strain evidence="3 4">OD-Hann</strain>
    </source>
</reference>
<dbReference type="InterPro" id="IPR053027">
    <property type="entry name" value="AGGF1"/>
</dbReference>
<feature type="region of interest" description="Disordered" evidence="1">
    <location>
        <begin position="454"/>
        <end position="499"/>
    </location>
</feature>
<feature type="compositionally biased region" description="Acidic residues" evidence="1">
    <location>
        <begin position="123"/>
        <end position="132"/>
    </location>
</feature>
<dbReference type="OrthoDB" id="2538319at2759"/>
<dbReference type="PANTHER" id="PTHR23106">
    <property type="entry name" value="ANGIOGENIC FACTOR WITH G PATCH AND FHA DOMAINS 1"/>
    <property type="match status" value="1"/>
</dbReference>
<dbReference type="SUPFAM" id="SSF49879">
    <property type="entry name" value="SMAD/FHA domain"/>
    <property type="match status" value="1"/>
</dbReference>
<feature type="compositionally biased region" description="Basic and acidic residues" evidence="1">
    <location>
        <begin position="454"/>
        <end position="463"/>
    </location>
</feature>
<organism evidence="3 4">
    <name type="scientific">Oesophagostomum dentatum</name>
    <name type="common">Nodular worm</name>
    <dbReference type="NCBI Taxonomy" id="61180"/>
    <lineage>
        <taxon>Eukaryota</taxon>
        <taxon>Metazoa</taxon>
        <taxon>Ecdysozoa</taxon>
        <taxon>Nematoda</taxon>
        <taxon>Chromadorea</taxon>
        <taxon>Rhabditida</taxon>
        <taxon>Rhabditina</taxon>
        <taxon>Rhabditomorpha</taxon>
        <taxon>Strongyloidea</taxon>
        <taxon>Strongylidae</taxon>
        <taxon>Oesophagostomum</taxon>
    </lineage>
</organism>
<sequence>MEGESSIADMIRDAANEVLHSRVPEGFQWIEAYGQYYSPSCGFFYDPNTGLFYHHDSETYYIFNDETQQYEIYKCMRKTRWTSKANKRKAEEMFHGALDCFDQDAVDVCEVVFDLTSKLSLEEKEDEDGTSEDDSRASPRSDLHVEESAAATEYFDEATGEMVTIPSRSTTKESKNSKERRKERRRRAQEAIKNGLNQEEYVDDESSEEEDERIQMREDEGFSQPPLLRIIDSKNNLHVITICGGTVGRQSGSDILIDDPTVSRKLLEFIFVPESNSFIVNKVSEKGHVLLNDYDLKVNDERELEHGDFLRFGSEFLRIHVHFGNNTCTGCEPGLIQADSHQMSQNISVPYGETARRRNLKAIKALYGINDYAESARNPRFGVDRAAKRRKLVGSVMDINGATAKVSGSGDIYQGCVAKPVPGAVVPSSADPVKPLNDANKGFRLLQSMGWKEGEGLGKEGKGRQQPVESAVRKDRQGLGASQAKEQPKSRKDMILEKTRERYEQIEEGKNSAVTNFSVGYEHVK</sequence>
<dbReference type="Proteomes" id="UP000053660">
    <property type="component" value="Unassembled WGS sequence"/>
</dbReference>
<dbReference type="Pfam" id="PF01585">
    <property type="entry name" value="G-patch"/>
    <property type="match status" value="1"/>
</dbReference>
<feature type="compositionally biased region" description="Basic residues" evidence="1">
    <location>
        <begin position="178"/>
        <end position="187"/>
    </location>
</feature>
<evidence type="ECO:0000259" key="2">
    <source>
        <dbReference type="PROSITE" id="PS50174"/>
    </source>
</evidence>
<dbReference type="SMART" id="SM00443">
    <property type="entry name" value="G_patch"/>
    <property type="match status" value="1"/>
</dbReference>
<evidence type="ECO:0000313" key="4">
    <source>
        <dbReference type="Proteomes" id="UP000053660"/>
    </source>
</evidence>
<feature type="region of interest" description="Disordered" evidence="1">
    <location>
        <begin position="122"/>
        <end position="219"/>
    </location>
</feature>
<name>A0A0B1SXN4_OESDE</name>
<feature type="compositionally biased region" description="Basic and acidic residues" evidence="1">
    <location>
        <begin position="486"/>
        <end position="499"/>
    </location>
</feature>
<proteinExistence type="predicted"/>
<dbReference type="PANTHER" id="PTHR23106:SF24">
    <property type="entry name" value="ANGIOGENIC FACTOR WITH G PATCH AND FHA DOMAINS 1"/>
    <property type="match status" value="1"/>
</dbReference>
<dbReference type="CDD" id="cd16074">
    <property type="entry name" value="OCRE"/>
    <property type="match status" value="1"/>
</dbReference>
<evidence type="ECO:0000256" key="1">
    <source>
        <dbReference type="SAM" id="MobiDB-lite"/>
    </source>
</evidence>
<dbReference type="Gene3D" id="2.60.200.20">
    <property type="match status" value="1"/>
</dbReference>
<feature type="compositionally biased region" description="Acidic residues" evidence="1">
    <location>
        <begin position="200"/>
        <end position="212"/>
    </location>
</feature>
<evidence type="ECO:0000313" key="3">
    <source>
        <dbReference type="EMBL" id="KHJ88282.1"/>
    </source>
</evidence>
<dbReference type="InterPro" id="IPR000253">
    <property type="entry name" value="FHA_dom"/>
</dbReference>
<dbReference type="PROSITE" id="PS50174">
    <property type="entry name" value="G_PATCH"/>
    <property type="match status" value="1"/>
</dbReference>
<keyword evidence="4" id="KW-1185">Reference proteome</keyword>
<feature type="compositionally biased region" description="Basic and acidic residues" evidence="1">
    <location>
        <begin position="133"/>
        <end position="147"/>
    </location>
</feature>
<dbReference type="InterPro" id="IPR008984">
    <property type="entry name" value="SMAD_FHA_dom_sf"/>
</dbReference>